<dbReference type="PANTHER" id="PTHR24421:SF56">
    <property type="entry name" value="OXYGEN SENSOR HISTIDINE KINASE RESPONSE REGULATOR DOST"/>
    <property type="match status" value="1"/>
</dbReference>
<sequence length="526" mass="56826">MALEVRSGLPADAAALLDAVVAIGSDLDLHSVLRRITETSCALTGARYGFLAILNDDGEVLDFVTHGMSDHVAMAIARLPEAVGLLGLITRSPRPVRLRDLSAHPTSAGFPRNHPQMTTFLGVQVRVRGQVFGNLYLTEKQGGVEFTEADETLVEALAGAAGYVVDNARAYALSEVRRKWLLASNAVTERLQSTDDVDDVLDLVVRGAREASGGLQAALVLPAGGSRPVVVATDGETTTSLAERLSPLIADVDALLPRDPIVVRRFETHGTVVLTPMRVKLAERAVLVIWLPSGRGALEPGTQEMLSSYSDQASLAFDRAEAVADRETLVLTADRERIARDLHDVVIQRIFATGLQLQGLRRRIRDEEVSARIDTAVIDLDTTIRDIRSTIFELQQRGGASLRGDLIAMVKEYAPILGYRPALRTSGAVDNLISEEYAHHLLSVLREGLSNVARHAAASACEVRVDADVDGVVLTVADDGVGMPLDRVESGLSNARTRAEKLGGSLTLEPNQPRGTRLRWQVRYEA</sequence>
<dbReference type="InterPro" id="IPR011712">
    <property type="entry name" value="Sig_transdc_His_kin_sub3_dim/P"/>
</dbReference>
<reference evidence="7" key="1">
    <citation type="journal article" date="2019" name="Int. J. Syst. Evol. Microbiol.">
        <title>The Global Catalogue of Microorganisms (GCM) 10K type strain sequencing project: providing services to taxonomists for standard genome sequencing and annotation.</title>
        <authorList>
            <consortium name="The Broad Institute Genomics Platform"/>
            <consortium name="The Broad Institute Genome Sequencing Center for Infectious Disease"/>
            <person name="Wu L."/>
            <person name="Ma J."/>
        </authorList>
    </citation>
    <scope>NUCLEOTIDE SEQUENCE [LARGE SCALE GENOMIC DNA]</scope>
    <source>
        <strain evidence="7">JCM 13008</strain>
    </source>
</reference>
<keyword evidence="3" id="KW-0902">Two-component regulatory system</keyword>
<dbReference type="PANTHER" id="PTHR24421">
    <property type="entry name" value="NITRATE/NITRITE SENSOR PROTEIN NARX-RELATED"/>
    <property type="match status" value="1"/>
</dbReference>
<comment type="caution">
    <text evidence="6">The sequence shown here is derived from an EMBL/GenBank/DDBJ whole genome shotgun (WGS) entry which is preliminary data.</text>
</comment>
<evidence type="ECO:0000256" key="1">
    <source>
        <dbReference type="ARBA" id="ARBA00022679"/>
    </source>
</evidence>
<name>A0ABP4EPR2_9ACTN</name>
<dbReference type="SUPFAM" id="SSF55874">
    <property type="entry name" value="ATPase domain of HSP90 chaperone/DNA topoisomerase II/histidine kinase"/>
    <property type="match status" value="1"/>
</dbReference>
<proteinExistence type="predicted"/>
<evidence type="ECO:0000259" key="5">
    <source>
        <dbReference type="SMART" id="SM00387"/>
    </source>
</evidence>
<evidence type="ECO:0000313" key="6">
    <source>
        <dbReference type="EMBL" id="GAA1114633.1"/>
    </source>
</evidence>
<gene>
    <name evidence="6" type="ORF">GCM10009668_41500</name>
</gene>
<organism evidence="6 7">
    <name type="scientific">Nocardioides dubius</name>
    <dbReference type="NCBI Taxonomy" id="317019"/>
    <lineage>
        <taxon>Bacteria</taxon>
        <taxon>Bacillati</taxon>
        <taxon>Actinomycetota</taxon>
        <taxon>Actinomycetes</taxon>
        <taxon>Propionibacteriales</taxon>
        <taxon>Nocardioidaceae</taxon>
        <taxon>Nocardioides</taxon>
    </lineage>
</organism>
<feature type="domain" description="Histidine kinase/HSP90-like ATPase" evidence="5">
    <location>
        <begin position="436"/>
        <end position="526"/>
    </location>
</feature>
<dbReference type="InterPro" id="IPR003018">
    <property type="entry name" value="GAF"/>
</dbReference>
<dbReference type="Pfam" id="PF07730">
    <property type="entry name" value="HisKA_3"/>
    <property type="match status" value="1"/>
</dbReference>
<evidence type="ECO:0000259" key="4">
    <source>
        <dbReference type="SMART" id="SM00065"/>
    </source>
</evidence>
<dbReference type="Gene3D" id="3.30.450.40">
    <property type="match status" value="2"/>
</dbReference>
<dbReference type="InterPro" id="IPR050482">
    <property type="entry name" value="Sensor_HK_TwoCompSys"/>
</dbReference>
<protein>
    <submittedName>
        <fullName evidence="6">Two-component system sensor histidine kinase</fullName>
    </submittedName>
</protein>
<dbReference type="SMART" id="SM00065">
    <property type="entry name" value="GAF"/>
    <property type="match status" value="1"/>
</dbReference>
<accession>A0ABP4EPR2</accession>
<dbReference type="CDD" id="cd16917">
    <property type="entry name" value="HATPase_UhpB-NarQ-NarX-like"/>
    <property type="match status" value="1"/>
</dbReference>
<dbReference type="Proteomes" id="UP001501581">
    <property type="component" value="Unassembled WGS sequence"/>
</dbReference>
<dbReference type="Pfam" id="PF02518">
    <property type="entry name" value="HATPase_c"/>
    <property type="match status" value="1"/>
</dbReference>
<dbReference type="InterPro" id="IPR029016">
    <property type="entry name" value="GAF-like_dom_sf"/>
</dbReference>
<evidence type="ECO:0000313" key="7">
    <source>
        <dbReference type="Proteomes" id="UP001501581"/>
    </source>
</evidence>
<keyword evidence="2 6" id="KW-0418">Kinase</keyword>
<keyword evidence="7" id="KW-1185">Reference proteome</keyword>
<dbReference type="EMBL" id="BAAALG010000017">
    <property type="protein sequence ID" value="GAA1114633.1"/>
    <property type="molecule type" value="Genomic_DNA"/>
</dbReference>
<dbReference type="SMART" id="SM00387">
    <property type="entry name" value="HATPase_c"/>
    <property type="match status" value="1"/>
</dbReference>
<evidence type="ECO:0000256" key="3">
    <source>
        <dbReference type="ARBA" id="ARBA00023012"/>
    </source>
</evidence>
<evidence type="ECO:0000256" key="2">
    <source>
        <dbReference type="ARBA" id="ARBA00022777"/>
    </source>
</evidence>
<dbReference type="Pfam" id="PF13185">
    <property type="entry name" value="GAF_2"/>
    <property type="match status" value="1"/>
</dbReference>
<dbReference type="GO" id="GO:0016301">
    <property type="term" value="F:kinase activity"/>
    <property type="evidence" value="ECO:0007669"/>
    <property type="project" value="UniProtKB-KW"/>
</dbReference>
<dbReference type="RefSeq" id="WP_343996837.1">
    <property type="nucleotide sequence ID" value="NZ_BAAALG010000017.1"/>
</dbReference>
<dbReference type="SUPFAM" id="SSF55781">
    <property type="entry name" value="GAF domain-like"/>
    <property type="match status" value="2"/>
</dbReference>
<dbReference type="Gene3D" id="1.20.5.1930">
    <property type="match status" value="1"/>
</dbReference>
<feature type="domain" description="GAF" evidence="4">
    <location>
        <begin position="28"/>
        <end position="175"/>
    </location>
</feature>
<dbReference type="Gene3D" id="3.30.565.10">
    <property type="entry name" value="Histidine kinase-like ATPase, C-terminal domain"/>
    <property type="match status" value="1"/>
</dbReference>
<dbReference type="InterPro" id="IPR036890">
    <property type="entry name" value="HATPase_C_sf"/>
</dbReference>
<dbReference type="InterPro" id="IPR003594">
    <property type="entry name" value="HATPase_dom"/>
</dbReference>
<keyword evidence="1" id="KW-0808">Transferase</keyword>